<accession>A0A508TBB6</accession>
<dbReference type="InterPro" id="IPR018060">
    <property type="entry name" value="HTH_AraC"/>
</dbReference>
<dbReference type="EMBL" id="CAADFC020000013">
    <property type="protein sequence ID" value="VIO71456.1"/>
    <property type="molecule type" value="Genomic_DNA"/>
</dbReference>
<dbReference type="AlphaFoldDB" id="A0A508TBB6"/>
<dbReference type="Gene3D" id="1.10.10.60">
    <property type="entry name" value="Homeodomain-like"/>
    <property type="match status" value="2"/>
</dbReference>
<evidence type="ECO:0000256" key="2">
    <source>
        <dbReference type="ARBA" id="ARBA00023125"/>
    </source>
</evidence>
<keyword evidence="6" id="KW-1185">Reference proteome</keyword>
<protein>
    <submittedName>
        <fullName evidence="5">RCS-specific HTH-type transcriptional activator RclR</fullName>
    </submittedName>
</protein>
<name>A0A508TBB6_9BRAD</name>
<gene>
    <name evidence="5" type="primary">rclR_2</name>
    <name evidence="5" type="ORF">CI1B_36400</name>
</gene>
<dbReference type="PRINTS" id="PR00032">
    <property type="entry name" value="HTHARAC"/>
</dbReference>
<dbReference type="InterPro" id="IPR018062">
    <property type="entry name" value="HTH_AraC-typ_CS"/>
</dbReference>
<dbReference type="Proteomes" id="UP000328092">
    <property type="component" value="Unassembled WGS sequence"/>
</dbReference>
<sequence length="326" mass="35496">MDVLSDVLKAVRLTGAVFFERHLHAPWVGESPPSAAIASMVMPEAEHVISFHAILSGSCWAGLAGSSDSSIRFNAGDIVIYPMGDANVLSSAQGMRGLPDLQDYARPKDRPLPIVTRLDNDSADYCHLVCGYFGCDARPFNPLLEALPRMLLSQMSAAVQGWLSSLLRLAAEEAGRGGAGSESLLARLAELMFVEVVRQYIIHLPEDSKGWLSGLKHRQVGHALRLIHGNPEKPWTLAELAREVGLSRSVFADRFAHYVGVSPMHYLGRWRMQLAVRHLATPGISVAQVGAEVGYESEAAFNRAFKKHVGVPPGSWRRGKSSPALE</sequence>
<dbReference type="Pfam" id="PF12833">
    <property type="entry name" value="HTH_18"/>
    <property type="match status" value="1"/>
</dbReference>
<evidence type="ECO:0000313" key="6">
    <source>
        <dbReference type="Proteomes" id="UP000328092"/>
    </source>
</evidence>
<dbReference type="PROSITE" id="PS00041">
    <property type="entry name" value="HTH_ARAC_FAMILY_1"/>
    <property type="match status" value="1"/>
</dbReference>
<keyword evidence="2" id="KW-0238">DNA-binding</keyword>
<dbReference type="SMART" id="SM00342">
    <property type="entry name" value="HTH_ARAC"/>
    <property type="match status" value="1"/>
</dbReference>
<reference evidence="5" key="1">
    <citation type="submission" date="2019-02" db="EMBL/GenBank/DDBJ databases">
        <authorList>
            <person name="Pothier F.J."/>
        </authorList>
    </citation>
    <scope>NUCLEOTIDE SEQUENCE</scope>
    <source>
        <strain evidence="5">CI-1B</strain>
    </source>
</reference>
<dbReference type="InterPro" id="IPR009057">
    <property type="entry name" value="Homeodomain-like_sf"/>
</dbReference>
<feature type="domain" description="HTH araC/xylS-type" evidence="4">
    <location>
        <begin position="221"/>
        <end position="319"/>
    </location>
</feature>
<dbReference type="Pfam" id="PF12852">
    <property type="entry name" value="Cupin_6"/>
    <property type="match status" value="1"/>
</dbReference>
<dbReference type="PROSITE" id="PS01124">
    <property type="entry name" value="HTH_ARAC_FAMILY_2"/>
    <property type="match status" value="1"/>
</dbReference>
<dbReference type="InterPro" id="IPR050204">
    <property type="entry name" value="AraC_XylS_family_regulators"/>
</dbReference>
<dbReference type="PANTHER" id="PTHR46796">
    <property type="entry name" value="HTH-TYPE TRANSCRIPTIONAL ACTIVATOR RHAS-RELATED"/>
    <property type="match status" value="1"/>
</dbReference>
<proteinExistence type="predicted"/>
<dbReference type="PANTHER" id="PTHR46796:SF7">
    <property type="entry name" value="ARAC FAMILY TRANSCRIPTIONAL REGULATOR"/>
    <property type="match status" value="1"/>
</dbReference>
<dbReference type="RefSeq" id="WP_139860950.1">
    <property type="nucleotide sequence ID" value="NZ_CAADFC020000013.1"/>
</dbReference>
<evidence type="ECO:0000259" key="4">
    <source>
        <dbReference type="PROSITE" id="PS01124"/>
    </source>
</evidence>
<comment type="caution">
    <text evidence="5">The sequence shown here is derived from an EMBL/GenBank/DDBJ whole genome shotgun (WGS) entry which is preliminary data.</text>
</comment>
<dbReference type="InterPro" id="IPR032783">
    <property type="entry name" value="AraC_lig"/>
</dbReference>
<evidence type="ECO:0000256" key="1">
    <source>
        <dbReference type="ARBA" id="ARBA00023015"/>
    </source>
</evidence>
<dbReference type="SUPFAM" id="SSF46689">
    <property type="entry name" value="Homeodomain-like"/>
    <property type="match status" value="2"/>
</dbReference>
<keyword evidence="1" id="KW-0805">Transcription regulation</keyword>
<organism evidence="5 6">
    <name type="scientific">Bradyrhizobium ivorense</name>
    <dbReference type="NCBI Taxonomy" id="2511166"/>
    <lineage>
        <taxon>Bacteria</taxon>
        <taxon>Pseudomonadati</taxon>
        <taxon>Pseudomonadota</taxon>
        <taxon>Alphaproteobacteria</taxon>
        <taxon>Hyphomicrobiales</taxon>
        <taxon>Nitrobacteraceae</taxon>
        <taxon>Bradyrhizobium</taxon>
    </lineage>
</organism>
<keyword evidence="3" id="KW-0804">Transcription</keyword>
<evidence type="ECO:0000256" key="3">
    <source>
        <dbReference type="ARBA" id="ARBA00023163"/>
    </source>
</evidence>
<dbReference type="InterPro" id="IPR020449">
    <property type="entry name" value="Tscrpt_reg_AraC-type_HTH"/>
</dbReference>
<evidence type="ECO:0000313" key="5">
    <source>
        <dbReference type="EMBL" id="VIO71456.1"/>
    </source>
</evidence>
<dbReference type="OrthoDB" id="9802263at2"/>
<dbReference type="GO" id="GO:0003700">
    <property type="term" value="F:DNA-binding transcription factor activity"/>
    <property type="evidence" value="ECO:0007669"/>
    <property type="project" value="InterPro"/>
</dbReference>
<dbReference type="GO" id="GO:0043565">
    <property type="term" value="F:sequence-specific DNA binding"/>
    <property type="evidence" value="ECO:0007669"/>
    <property type="project" value="InterPro"/>
</dbReference>